<keyword evidence="3" id="KW-1185">Reference proteome</keyword>
<feature type="compositionally biased region" description="Basic and acidic residues" evidence="1">
    <location>
        <begin position="627"/>
        <end position="650"/>
    </location>
</feature>
<feature type="compositionally biased region" description="Basic and acidic residues" evidence="1">
    <location>
        <begin position="1378"/>
        <end position="1397"/>
    </location>
</feature>
<feature type="region of interest" description="Disordered" evidence="1">
    <location>
        <begin position="301"/>
        <end position="578"/>
    </location>
</feature>
<feature type="compositionally biased region" description="Polar residues" evidence="1">
    <location>
        <begin position="384"/>
        <end position="393"/>
    </location>
</feature>
<accession>A0ABP0DJ09</accession>
<feature type="compositionally biased region" description="Basic and acidic residues" evidence="1">
    <location>
        <begin position="1145"/>
        <end position="1156"/>
    </location>
</feature>
<feature type="compositionally biased region" description="Polar residues" evidence="1">
    <location>
        <begin position="657"/>
        <end position="668"/>
    </location>
</feature>
<feature type="compositionally biased region" description="Acidic residues" evidence="1">
    <location>
        <begin position="1367"/>
        <end position="1377"/>
    </location>
</feature>
<evidence type="ECO:0000313" key="3">
    <source>
        <dbReference type="Proteomes" id="UP001642502"/>
    </source>
</evidence>
<dbReference type="EMBL" id="CAWUON010000035">
    <property type="protein sequence ID" value="CAK7268230.1"/>
    <property type="molecule type" value="Genomic_DNA"/>
</dbReference>
<feature type="compositionally biased region" description="Polar residues" evidence="1">
    <location>
        <begin position="405"/>
        <end position="418"/>
    </location>
</feature>
<sequence>MDTSRTRGASPAQTSRLPTKRNSFQSLRDMKDFSDRRPPPSPSPALTTSPGAVSDTSSGTGADNGFGGVGSGGVGHFGFDSRRSSTSSQQSDLVRGRSSTGNPGQTRIPRPSPSQRPPSQQAAHTPLGPQTSARRPLPMMDAYRMAVEKEAAAEAKAAQGSPSPAPRPWRDRNGKSSPATTPTSAPGESGRATPASASESRMQKILSQSPLDVGGRRTARRIGEPILGRDMPARAQRRSIGGAGDDGAQIASNGTTARPDRGNNTDLRRIRYEEDQARMQVAMGEKPGGLFSPKARVSPKIAVAGRELHRRTSTTSLSDKSKVPASPTSTRTATGTRSSMSNRTVSSLSNRTGSSLSNGTSRPGSYLKRMMSAPEPAAAQAPAVSSTKLSNGADSPPPAAPLESRSASARNSLPTQTEEALVEESPGKSFAWNADEDFTASDLMTSESPRVELRSDTSTPPPKSPTKLPSKSPLPRPRNTKLEEIRQLELDADLIFPDDSPTEDRHADSDDTLSGPVIATANGKADSEEKFEEKPESEEANGQKDDNLQPQRLSSLPAERTNKTLDEIRMREDAPPPKGAMAAIKLEEIRQQNAESRAQFIDTARKLSHEHLRAEMARTAKASTGEEPNKQKLESKEELAARAARDRALFGEEMEQIPNTPITIFRTSSAERGRKLLSTDGGGSDGETAKNTSVSPAASSKSSSSTHSRKESQELLKKLARVSTSVVAAAERKDNPRKLSASPNRLAERFSGDNLRVGFGTSSIDAILEKSVSVKFLRARDSDTLRPTVGFAQLRRQPSSESGSTKRSSLAQSDGDPTDRIEAEMKLFAAGENHSERGSIRAPSPYDDLDDADNGRSGTSSGDKSSGLADEATPKPAKTVNPLMQPTPRVTGAYVETPVTARADKLLEVIHEPPVASHDTATAADVAVASGTTEKATANGDNNGPASTSSSRQKSHSHSRSRSRSRSRGRVPPINSAKPASARDDLLAIQRDQQIDDSTLDDFEELLATHTAAAGAVEAGPGKGPLGDATTDSAQLRRMSQSIATYLHDVKSFKKGIERLEDQVSHPEKSAAALAELEREMAEAENTQKVEVTEKDEKPAVTNGPIALIKSEPDGDTSPGLSDMALIPAKQTKPQHKRQASLPTSEKDAIKNEKADSASAPLPATSVPLSSTPTISYVQIPLPRLYRVQPDVKLTYLGILLLLLSIWFAAESTTCAFFCRPSTCQSGQACQWSPDDPSFGAAVPVKLDQWLTGGRGRHLVAWAGEEFGDWVADTWDTANGIDIRQVDSTYFSFDEKRRHRRRLQKRGLLPVWTPSPEARPQLEAWRRAREARDRERRAREELAYGYAGGMSSSRYPPTEQVGHGETIVEEDDDDGFEDVVRPSSEHMVADEKVGSWW</sequence>
<reference evidence="2 3" key="1">
    <citation type="submission" date="2024-01" db="EMBL/GenBank/DDBJ databases">
        <authorList>
            <person name="Allen C."/>
            <person name="Tagirdzhanova G."/>
        </authorList>
    </citation>
    <scope>NUCLEOTIDE SEQUENCE [LARGE SCALE GENOMIC DNA]</scope>
    <source>
        <strain evidence="2 3">CBS 119000</strain>
    </source>
</reference>
<evidence type="ECO:0000256" key="1">
    <source>
        <dbReference type="SAM" id="MobiDB-lite"/>
    </source>
</evidence>
<feature type="compositionally biased region" description="Gly residues" evidence="1">
    <location>
        <begin position="62"/>
        <end position="76"/>
    </location>
</feature>
<feature type="compositionally biased region" description="Basic residues" evidence="1">
    <location>
        <begin position="953"/>
        <end position="969"/>
    </location>
</feature>
<feature type="compositionally biased region" description="Basic and acidic residues" evidence="1">
    <location>
        <begin position="1085"/>
        <end position="1099"/>
    </location>
</feature>
<feature type="region of interest" description="Disordered" evidence="1">
    <location>
        <begin position="1085"/>
        <end position="1165"/>
    </location>
</feature>
<feature type="compositionally biased region" description="Polar residues" evidence="1">
    <location>
        <begin position="1"/>
        <end position="26"/>
    </location>
</feature>
<feature type="compositionally biased region" description="Basic and acidic residues" evidence="1">
    <location>
        <begin position="708"/>
        <end position="717"/>
    </location>
</feature>
<feature type="region of interest" description="Disordered" evidence="1">
    <location>
        <begin position="1"/>
        <end position="267"/>
    </location>
</feature>
<feature type="compositionally biased region" description="Low complexity" evidence="1">
    <location>
        <begin position="693"/>
        <end position="706"/>
    </location>
</feature>
<proteinExistence type="predicted"/>
<feature type="compositionally biased region" description="Polar residues" evidence="1">
    <location>
        <begin position="195"/>
        <end position="210"/>
    </location>
</feature>
<organism evidence="2 3">
    <name type="scientific">Sporothrix epigloea</name>
    <dbReference type="NCBI Taxonomy" id="1892477"/>
    <lineage>
        <taxon>Eukaryota</taxon>
        <taxon>Fungi</taxon>
        <taxon>Dikarya</taxon>
        <taxon>Ascomycota</taxon>
        <taxon>Pezizomycotina</taxon>
        <taxon>Sordariomycetes</taxon>
        <taxon>Sordariomycetidae</taxon>
        <taxon>Ophiostomatales</taxon>
        <taxon>Ophiostomataceae</taxon>
        <taxon>Sporothrix</taxon>
    </lineage>
</organism>
<feature type="compositionally biased region" description="Basic and acidic residues" evidence="1">
    <location>
        <begin position="525"/>
        <end position="534"/>
    </location>
</feature>
<comment type="caution">
    <text evidence="2">The sequence shown here is derived from an EMBL/GenBank/DDBJ whole genome shotgun (WGS) entry which is preliminary data.</text>
</comment>
<feature type="compositionally biased region" description="Basic and acidic residues" evidence="1">
    <location>
        <begin position="560"/>
        <end position="575"/>
    </location>
</feature>
<feature type="compositionally biased region" description="Basic and acidic residues" evidence="1">
    <location>
        <begin position="480"/>
        <end position="489"/>
    </location>
</feature>
<gene>
    <name evidence="2" type="ORF">SEPCBS119000_002954</name>
</gene>
<feature type="compositionally biased region" description="Polar residues" evidence="1">
    <location>
        <begin position="45"/>
        <end position="61"/>
    </location>
</feature>
<feature type="compositionally biased region" description="Low complexity" evidence="1">
    <location>
        <begin position="373"/>
        <end position="383"/>
    </location>
</feature>
<protein>
    <submittedName>
        <fullName evidence="2">Uncharacterized protein</fullName>
    </submittedName>
</protein>
<feature type="compositionally biased region" description="Low complexity" evidence="1">
    <location>
        <begin position="919"/>
        <end position="929"/>
    </location>
</feature>
<feature type="compositionally biased region" description="Basic and acidic residues" evidence="1">
    <location>
        <begin position="258"/>
        <end position="267"/>
    </location>
</feature>
<evidence type="ECO:0000313" key="2">
    <source>
        <dbReference type="EMBL" id="CAK7268230.1"/>
    </source>
</evidence>
<feature type="compositionally biased region" description="Polar residues" evidence="1">
    <location>
        <begin position="796"/>
        <end position="812"/>
    </location>
</feature>
<name>A0ABP0DJ09_9PEZI</name>
<feature type="region of interest" description="Disordered" evidence="1">
    <location>
        <begin position="616"/>
        <end position="745"/>
    </location>
</feature>
<feature type="region of interest" description="Disordered" evidence="1">
    <location>
        <begin position="788"/>
        <end position="896"/>
    </location>
</feature>
<dbReference type="Proteomes" id="UP001642502">
    <property type="component" value="Unassembled WGS sequence"/>
</dbReference>
<feature type="compositionally biased region" description="Polar residues" evidence="1">
    <location>
        <begin position="930"/>
        <end position="946"/>
    </location>
</feature>
<feature type="region of interest" description="Disordered" evidence="1">
    <location>
        <begin position="1367"/>
        <end position="1397"/>
    </location>
</feature>
<feature type="region of interest" description="Disordered" evidence="1">
    <location>
        <begin position="910"/>
        <end position="985"/>
    </location>
</feature>
<feature type="compositionally biased region" description="Polar residues" evidence="1">
    <location>
        <begin position="175"/>
        <end position="186"/>
    </location>
</feature>
<feature type="compositionally biased region" description="Basic and acidic residues" evidence="1">
    <location>
        <begin position="28"/>
        <end position="38"/>
    </location>
</feature>
<feature type="compositionally biased region" description="Low complexity" evidence="1">
    <location>
        <begin position="324"/>
        <end position="362"/>
    </location>
</feature>